<accession>A0ABY6HED2</accession>
<dbReference type="Pfam" id="PF11213">
    <property type="entry name" value="DUF3006"/>
    <property type="match status" value="1"/>
</dbReference>
<sequence length="89" mass="10403">MLNIFDEKEDHTMIEIPRIVTPDDAKEGDVLIIENNEIIVDHEATKKKKRRNIRVGKRTLEIIFLSAMKGGKILLKPALNMYFFIVYLF</sequence>
<proteinExistence type="predicted"/>
<evidence type="ECO:0000313" key="1">
    <source>
        <dbReference type="EMBL" id="UYO62830.1"/>
    </source>
</evidence>
<dbReference type="InterPro" id="IPR021377">
    <property type="entry name" value="DUF3006"/>
</dbReference>
<dbReference type="EMBL" id="CP087994">
    <property type="protein sequence ID" value="UYO62830.1"/>
    <property type="molecule type" value="Genomic_DNA"/>
</dbReference>
<keyword evidence="2" id="KW-1185">Reference proteome</keyword>
<gene>
    <name evidence="1" type="ORF">LNN31_19015</name>
</gene>
<name>A0ABY6HED2_9FIRM</name>
<protein>
    <submittedName>
        <fullName evidence="1">DUF3006 domain-containing protein</fullName>
    </submittedName>
</protein>
<organism evidence="1 2">
    <name type="scientific">Acetobacterium wieringae</name>
    <dbReference type="NCBI Taxonomy" id="52694"/>
    <lineage>
        <taxon>Bacteria</taxon>
        <taxon>Bacillati</taxon>
        <taxon>Bacillota</taxon>
        <taxon>Clostridia</taxon>
        <taxon>Eubacteriales</taxon>
        <taxon>Eubacteriaceae</taxon>
        <taxon>Acetobacterium</taxon>
    </lineage>
</organism>
<dbReference type="Proteomes" id="UP001163550">
    <property type="component" value="Chromosome"/>
</dbReference>
<dbReference type="RefSeq" id="WP_263992858.1">
    <property type="nucleotide sequence ID" value="NZ_CP087994.1"/>
</dbReference>
<evidence type="ECO:0000313" key="2">
    <source>
        <dbReference type="Proteomes" id="UP001163550"/>
    </source>
</evidence>
<reference evidence="1" key="1">
    <citation type="submission" date="2021-11" db="EMBL/GenBank/DDBJ databases">
        <title>Isoprene-degrading acetogen.</title>
        <authorList>
            <person name="Yang Y."/>
            <person name="Jin H."/>
            <person name="Yan J."/>
        </authorList>
    </citation>
    <scope>NUCLEOTIDE SEQUENCE</scope>
    <source>
        <strain evidence="1">Berkeley</strain>
    </source>
</reference>